<dbReference type="Pfam" id="PF00005">
    <property type="entry name" value="ABC_tran"/>
    <property type="match status" value="1"/>
</dbReference>
<dbReference type="GO" id="GO:0016887">
    <property type="term" value="F:ATP hydrolysis activity"/>
    <property type="evidence" value="ECO:0007669"/>
    <property type="project" value="InterPro"/>
</dbReference>
<evidence type="ECO:0000313" key="5">
    <source>
        <dbReference type="EMBL" id="SVA69049.1"/>
    </source>
</evidence>
<evidence type="ECO:0000256" key="1">
    <source>
        <dbReference type="ARBA" id="ARBA00022448"/>
    </source>
</evidence>
<proteinExistence type="predicted"/>
<reference evidence="5" key="1">
    <citation type="submission" date="2018-05" db="EMBL/GenBank/DDBJ databases">
        <authorList>
            <person name="Lanie J.A."/>
            <person name="Ng W.-L."/>
            <person name="Kazmierczak K.M."/>
            <person name="Andrzejewski T.M."/>
            <person name="Davidsen T.M."/>
            <person name="Wayne K.J."/>
            <person name="Tettelin H."/>
            <person name="Glass J.I."/>
            <person name="Rusch D."/>
            <person name="Podicherti R."/>
            <person name="Tsui H.-C.T."/>
            <person name="Winkler M.E."/>
        </authorList>
    </citation>
    <scope>NUCLEOTIDE SEQUENCE</scope>
</reference>
<evidence type="ECO:0000256" key="3">
    <source>
        <dbReference type="ARBA" id="ARBA00022840"/>
    </source>
</evidence>
<protein>
    <recommendedName>
        <fullName evidence="4">ABC transporter domain-containing protein</fullName>
    </recommendedName>
</protein>
<dbReference type="InterPro" id="IPR027417">
    <property type="entry name" value="P-loop_NTPase"/>
</dbReference>
<dbReference type="PROSITE" id="PS00211">
    <property type="entry name" value="ABC_TRANSPORTER_1"/>
    <property type="match status" value="1"/>
</dbReference>
<dbReference type="Gene3D" id="3.40.50.300">
    <property type="entry name" value="P-loop containing nucleotide triphosphate hydrolases"/>
    <property type="match status" value="1"/>
</dbReference>
<dbReference type="PANTHER" id="PTHR42939">
    <property type="entry name" value="ABC TRANSPORTER ATP-BINDING PROTEIN ALBC-RELATED"/>
    <property type="match status" value="1"/>
</dbReference>
<feature type="domain" description="ABC transporter" evidence="4">
    <location>
        <begin position="17"/>
        <end position="159"/>
    </location>
</feature>
<dbReference type="InterPro" id="IPR017871">
    <property type="entry name" value="ABC_transporter-like_CS"/>
</dbReference>
<dbReference type="PANTHER" id="PTHR42939:SF1">
    <property type="entry name" value="ABC TRANSPORTER ATP-BINDING PROTEIN ALBC-RELATED"/>
    <property type="match status" value="1"/>
</dbReference>
<dbReference type="InterPro" id="IPR051782">
    <property type="entry name" value="ABC_Transporter_VariousFunc"/>
</dbReference>
<dbReference type="SUPFAM" id="SSF52540">
    <property type="entry name" value="P-loop containing nucleoside triphosphate hydrolases"/>
    <property type="match status" value="1"/>
</dbReference>
<feature type="non-terminal residue" evidence="5">
    <location>
        <position position="1"/>
    </location>
</feature>
<feature type="non-terminal residue" evidence="5">
    <location>
        <position position="166"/>
    </location>
</feature>
<keyword evidence="1" id="KW-0813">Transport</keyword>
<dbReference type="AlphaFoldDB" id="A0A381XW88"/>
<accession>A0A381XW88</accession>
<dbReference type="GO" id="GO:0005524">
    <property type="term" value="F:ATP binding"/>
    <property type="evidence" value="ECO:0007669"/>
    <property type="project" value="UniProtKB-KW"/>
</dbReference>
<organism evidence="5">
    <name type="scientific">marine metagenome</name>
    <dbReference type="NCBI Taxonomy" id="408172"/>
    <lineage>
        <taxon>unclassified sequences</taxon>
        <taxon>metagenomes</taxon>
        <taxon>ecological metagenomes</taxon>
    </lineage>
</organism>
<keyword evidence="2" id="KW-0547">Nucleotide-binding</keyword>
<evidence type="ECO:0000259" key="4">
    <source>
        <dbReference type="Pfam" id="PF00005"/>
    </source>
</evidence>
<name>A0A381XW88_9ZZZZ</name>
<sequence length="166" mass="17798">VVAVERVSKWYGQVIGLNDISAEVHPGVTGLLGPNGAGKSTLLKLIAGQLKPSKGSVRVFDESVWGNPGLFFRVGFCPEQDSFYDQMTGLEWVTALVRLNGFSESEATEAARLAMDSVDLLDAADKKIGAYSKGMRQRVKLAQAVVHGPDLLVLDEPLAGMDPVAR</sequence>
<evidence type="ECO:0000256" key="2">
    <source>
        <dbReference type="ARBA" id="ARBA00022741"/>
    </source>
</evidence>
<dbReference type="InterPro" id="IPR003439">
    <property type="entry name" value="ABC_transporter-like_ATP-bd"/>
</dbReference>
<keyword evidence="3" id="KW-0067">ATP-binding</keyword>
<dbReference type="EMBL" id="UINC01016611">
    <property type="protein sequence ID" value="SVA69049.1"/>
    <property type="molecule type" value="Genomic_DNA"/>
</dbReference>
<gene>
    <name evidence="5" type="ORF">METZ01_LOCUS121903</name>
</gene>